<sequence>MTADLVHGPQHPHAPVLGDQAALDRARKLAAETFAARADDYDRRAAFPAEDFEDLFTAGLLAAAVPREYGGLGFGPQQRNTLPLWDLTTTLASADLSLARCWEGHANSLVLIDALGTPEQKRRWFAGVVGRGEKWVAWSGEPRAPKPGETSRFGTALTPVEGGWTVRGTKAFATSATGAQWAILFVDPAGPGGARHAQPAPNGRAAASGRAAGSELLMLACDLSDPTVSVDGTWWDPVGMRATVSHLVRFDDTFIPRDHLIGAPGSYLSGQWQSAFVPHYASSFLGAAQAACAYGLAYIRKQDKGADPYVRQRAGSMAVNVDTARLWLRHVAALWDEGRVDEARIAGSKARHAIEHLAEETVHHCIRACGARSLVRPSPVERILRDLTFYQRHDNDDHILATIGRAALGDDHDPSFHKP</sequence>
<dbReference type="InterPro" id="IPR013107">
    <property type="entry name" value="Acyl-CoA_DH_C"/>
</dbReference>
<dbReference type="Proteomes" id="UP001500456">
    <property type="component" value="Unassembled WGS sequence"/>
</dbReference>
<organism evidence="4 5">
    <name type="scientific">Streptomyces plumbiresistens</name>
    <dbReference type="NCBI Taxonomy" id="511811"/>
    <lineage>
        <taxon>Bacteria</taxon>
        <taxon>Bacillati</taxon>
        <taxon>Actinomycetota</taxon>
        <taxon>Actinomycetes</taxon>
        <taxon>Kitasatosporales</taxon>
        <taxon>Streptomycetaceae</taxon>
        <taxon>Streptomyces</taxon>
    </lineage>
</organism>
<evidence type="ECO:0000259" key="2">
    <source>
        <dbReference type="Pfam" id="PF02771"/>
    </source>
</evidence>
<evidence type="ECO:0000313" key="5">
    <source>
        <dbReference type="Proteomes" id="UP001500456"/>
    </source>
</evidence>
<proteinExistence type="predicted"/>
<dbReference type="CDD" id="cd00567">
    <property type="entry name" value="ACAD"/>
    <property type="match status" value="1"/>
</dbReference>
<dbReference type="InterPro" id="IPR013786">
    <property type="entry name" value="AcylCoA_DH/ox_N"/>
</dbReference>
<gene>
    <name evidence="4" type="ORF">GCM10022232_48400</name>
</gene>
<evidence type="ECO:0000256" key="1">
    <source>
        <dbReference type="ARBA" id="ARBA00023002"/>
    </source>
</evidence>
<name>A0ABP7RXB9_9ACTN</name>
<dbReference type="InterPro" id="IPR046373">
    <property type="entry name" value="Acyl-CoA_Oxase/DH_mid-dom_sf"/>
</dbReference>
<dbReference type="InterPro" id="IPR036250">
    <property type="entry name" value="AcylCo_DH-like_C"/>
</dbReference>
<dbReference type="PIRSF" id="PIRSF016578">
    <property type="entry name" value="HsaA"/>
    <property type="match status" value="1"/>
</dbReference>
<dbReference type="Pfam" id="PF02771">
    <property type="entry name" value="Acyl-CoA_dh_N"/>
    <property type="match status" value="1"/>
</dbReference>
<evidence type="ECO:0000259" key="3">
    <source>
        <dbReference type="Pfam" id="PF08028"/>
    </source>
</evidence>
<comment type="caution">
    <text evidence="4">The sequence shown here is derived from an EMBL/GenBank/DDBJ whole genome shotgun (WGS) entry which is preliminary data.</text>
</comment>
<dbReference type="PANTHER" id="PTHR43884">
    <property type="entry name" value="ACYL-COA DEHYDROGENASE"/>
    <property type="match status" value="1"/>
</dbReference>
<dbReference type="InterPro" id="IPR009100">
    <property type="entry name" value="AcylCoA_DH/oxidase_NM_dom_sf"/>
</dbReference>
<dbReference type="Pfam" id="PF08028">
    <property type="entry name" value="Acyl-CoA_dh_2"/>
    <property type="match status" value="1"/>
</dbReference>
<feature type="domain" description="Acyl-CoA dehydrogenase/oxidase N-terminal" evidence="2">
    <location>
        <begin position="20"/>
        <end position="128"/>
    </location>
</feature>
<dbReference type="RefSeq" id="WP_345566105.1">
    <property type="nucleotide sequence ID" value="NZ_BAAAZX010000014.1"/>
</dbReference>
<keyword evidence="5" id="KW-1185">Reference proteome</keyword>
<evidence type="ECO:0000313" key="4">
    <source>
        <dbReference type="EMBL" id="GAA4003587.1"/>
    </source>
</evidence>
<dbReference type="EMBL" id="BAAAZX010000014">
    <property type="protein sequence ID" value="GAA4003587.1"/>
    <property type="molecule type" value="Genomic_DNA"/>
</dbReference>
<protein>
    <submittedName>
        <fullName evidence="4">Acyl-CoA dehydrogenase family protein</fullName>
    </submittedName>
</protein>
<reference evidence="5" key="1">
    <citation type="journal article" date="2019" name="Int. J. Syst. Evol. Microbiol.">
        <title>The Global Catalogue of Microorganisms (GCM) 10K type strain sequencing project: providing services to taxonomists for standard genome sequencing and annotation.</title>
        <authorList>
            <consortium name="The Broad Institute Genomics Platform"/>
            <consortium name="The Broad Institute Genome Sequencing Center for Infectious Disease"/>
            <person name="Wu L."/>
            <person name="Ma J."/>
        </authorList>
    </citation>
    <scope>NUCLEOTIDE SEQUENCE [LARGE SCALE GENOMIC DNA]</scope>
    <source>
        <strain evidence="5">JCM 16924</strain>
    </source>
</reference>
<feature type="domain" description="Acyl-CoA dehydrogenase C-terminal" evidence="3">
    <location>
        <begin position="281"/>
        <end position="393"/>
    </location>
</feature>
<dbReference type="InterPro" id="IPR037069">
    <property type="entry name" value="AcylCoA_DH/ox_N_sf"/>
</dbReference>
<dbReference type="Gene3D" id="1.10.540.10">
    <property type="entry name" value="Acyl-CoA dehydrogenase/oxidase, N-terminal domain"/>
    <property type="match status" value="1"/>
</dbReference>
<dbReference type="SUPFAM" id="SSF56645">
    <property type="entry name" value="Acyl-CoA dehydrogenase NM domain-like"/>
    <property type="match status" value="1"/>
</dbReference>
<dbReference type="PANTHER" id="PTHR43884:SF25">
    <property type="entry name" value="ACYL-COA DEHYDROGENASE YDBM-RELATED"/>
    <property type="match status" value="1"/>
</dbReference>
<accession>A0ABP7RXB9</accession>
<dbReference type="Gene3D" id="1.20.140.10">
    <property type="entry name" value="Butyryl-CoA Dehydrogenase, subunit A, domain 3"/>
    <property type="match status" value="1"/>
</dbReference>
<dbReference type="SUPFAM" id="SSF47203">
    <property type="entry name" value="Acyl-CoA dehydrogenase C-terminal domain-like"/>
    <property type="match status" value="1"/>
</dbReference>
<dbReference type="Gene3D" id="2.40.110.10">
    <property type="entry name" value="Butyryl-CoA Dehydrogenase, subunit A, domain 2"/>
    <property type="match status" value="1"/>
</dbReference>
<keyword evidence="1" id="KW-0560">Oxidoreductase</keyword>